<accession>A0AAV4PSM5</accession>
<protein>
    <recommendedName>
        <fullName evidence="4">Secreted protein</fullName>
    </recommendedName>
</protein>
<keyword evidence="3" id="KW-1185">Reference proteome</keyword>
<sequence length="126" mass="14737">MNRSLSSLLVSFPLVSGISFGSEREIRSVSSQPLYFRAQSRTRMGLSLQFRWSNVDFSDFFLCLSSSERTGKSFRLRKREKKRIASIVYLFCIEKRFCIDLFCGFVQIVILRIVNGMIEFWKNILV</sequence>
<feature type="chain" id="PRO_5043876105" description="Secreted protein" evidence="1">
    <location>
        <begin position="18"/>
        <end position="126"/>
    </location>
</feature>
<dbReference type="Proteomes" id="UP001054837">
    <property type="component" value="Unassembled WGS sequence"/>
</dbReference>
<gene>
    <name evidence="2" type="ORF">CDAR_86081</name>
</gene>
<keyword evidence="1" id="KW-0732">Signal</keyword>
<dbReference type="EMBL" id="BPLQ01003386">
    <property type="protein sequence ID" value="GIY00049.1"/>
    <property type="molecule type" value="Genomic_DNA"/>
</dbReference>
<reference evidence="2 3" key="1">
    <citation type="submission" date="2021-06" db="EMBL/GenBank/DDBJ databases">
        <title>Caerostris darwini draft genome.</title>
        <authorList>
            <person name="Kono N."/>
            <person name="Arakawa K."/>
        </authorList>
    </citation>
    <scope>NUCLEOTIDE SEQUENCE [LARGE SCALE GENOMIC DNA]</scope>
</reference>
<name>A0AAV4PSM5_9ARAC</name>
<evidence type="ECO:0000256" key="1">
    <source>
        <dbReference type="SAM" id="SignalP"/>
    </source>
</evidence>
<proteinExistence type="predicted"/>
<organism evidence="2 3">
    <name type="scientific">Caerostris darwini</name>
    <dbReference type="NCBI Taxonomy" id="1538125"/>
    <lineage>
        <taxon>Eukaryota</taxon>
        <taxon>Metazoa</taxon>
        <taxon>Ecdysozoa</taxon>
        <taxon>Arthropoda</taxon>
        <taxon>Chelicerata</taxon>
        <taxon>Arachnida</taxon>
        <taxon>Araneae</taxon>
        <taxon>Araneomorphae</taxon>
        <taxon>Entelegynae</taxon>
        <taxon>Araneoidea</taxon>
        <taxon>Araneidae</taxon>
        <taxon>Caerostris</taxon>
    </lineage>
</organism>
<evidence type="ECO:0000313" key="3">
    <source>
        <dbReference type="Proteomes" id="UP001054837"/>
    </source>
</evidence>
<evidence type="ECO:0000313" key="2">
    <source>
        <dbReference type="EMBL" id="GIY00049.1"/>
    </source>
</evidence>
<feature type="signal peptide" evidence="1">
    <location>
        <begin position="1"/>
        <end position="17"/>
    </location>
</feature>
<dbReference type="AlphaFoldDB" id="A0AAV4PSM5"/>
<evidence type="ECO:0008006" key="4">
    <source>
        <dbReference type="Google" id="ProtNLM"/>
    </source>
</evidence>
<comment type="caution">
    <text evidence="2">The sequence shown here is derived from an EMBL/GenBank/DDBJ whole genome shotgun (WGS) entry which is preliminary data.</text>
</comment>